<keyword evidence="4" id="KW-1185">Reference proteome</keyword>
<accession>A0A072U4C2</accession>
<dbReference type="AlphaFoldDB" id="A0A072U4C2"/>
<evidence type="ECO:0000313" key="4">
    <source>
        <dbReference type="Proteomes" id="UP000002051"/>
    </source>
</evidence>
<dbReference type="EMBL" id="CM001223">
    <property type="protein sequence ID" value="KEH24547.1"/>
    <property type="molecule type" value="Genomic_DNA"/>
</dbReference>
<dbReference type="PANTHER" id="PTHR33881:SF10">
    <property type="entry name" value="SLIT HOMOLOG 2 PROTEIN-LIKE"/>
    <property type="match status" value="1"/>
</dbReference>
<evidence type="ECO:0000313" key="2">
    <source>
        <dbReference type="EMBL" id="KEH24547.1"/>
    </source>
</evidence>
<feature type="chain" id="PRO_5014499295" description="MtN26" evidence="1">
    <location>
        <begin position="25"/>
        <end position="199"/>
    </location>
</feature>
<organism evidence="2 4">
    <name type="scientific">Medicago truncatula</name>
    <name type="common">Barrel medic</name>
    <name type="synonym">Medicago tribuloides</name>
    <dbReference type="NCBI Taxonomy" id="3880"/>
    <lineage>
        <taxon>Eukaryota</taxon>
        <taxon>Viridiplantae</taxon>
        <taxon>Streptophyta</taxon>
        <taxon>Embryophyta</taxon>
        <taxon>Tracheophyta</taxon>
        <taxon>Spermatophyta</taxon>
        <taxon>Magnoliopsida</taxon>
        <taxon>eudicotyledons</taxon>
        <taxon>Gunneridae</taxon>
        <taxon>Pentapetalae</taxon>
        <taxon>rosids</taxon>
        <taxon>fabids</taxon>
        <taxon>Fabales</taxon>
        <taxon>Fabaceae</taxon>
        <taxon>Papilionoideae</taxon>
        <taxon>50 kb inversion clade</taxon>
        <taxon>NPAAA clade</taxon>
        <taxon>Hologalegina</taxon>
        <taxon>IRL clade</taxon>
        <taxon>Trifolieae</taxon>
        <taxon>Medicago</taxon>
    </lineage>
</organism>
<name>A0A072U4C2_MEDTR</name>
<dbReference type="OrthoDB" id="1914642at2759"/>
<gene>
    <name evidence="3" type="primary">11432827</name>
    <name evidence="2" type="ordered locus">MTR_7g114890</name>
</gene>
<dbReference type="PANTHER" id="PTHR33881">
    <property type="entry name" value="NEUROGENIC LOCUS NOTCH-LIKE PROTEIN"/>
    <property type="match status" value="1"/>
</dbReference>
<reference evidence="3" key="3">
    <citation type="submission" date="2015-04" db="UniProtKB">
        <authorList>
            <consortium name="EnsemblPlants"/>
        </authorList>
    </citation>
    <scope>IDENTIFICATION</scope>
    <source>
        <strain evidence="3">cv. Jemalong A17</strain>
    </source>
</reference>
<evidence type="ECO:0000313" key="3">
    <source>
        <dbReference type="EnsemblPlants" id="KEH24547"/>
    </source>
</evidence>
<reference evidence="2 4" key="2">
    <citation type="journal article" date="2014" name="BMC Genomics">
        <title>An improved genome release (version Mt4.0) for the model legume Medicago truncatula.</title>
        <authorList>
            <person name="Tang H."/>
            <person name="Krishnakumar V."/>
            <person name="Bidwell S."/>
            <person name="Rosen B."/>
            <person name="Chan A."/>
            <person name="Zhou S."/>
            <person name="Gentzbittel L."/>
            <person name="Childs K.L."/>
            <person name="Yandell M."/>
            <person name="Gundlach H."/>
            <person name="Mayer K.F."/>
            <person name="Schwartz D.C."/>
            <person name="Town C.D."/>
        </authorList>
    </citation>
    <scope>GENOME REANNOTATION</scope>
    <source>
        <strain evidence="2">A17</strain>
        <strain evidence="3 4">cv. Jemalong A17</strain>
    </source>
</reference>
<sequence length="199" mass="22517">MGSCKFLILLAVVYILLLRMTVNAKGSFFHRYRDKICREVECGKGKCGATSTHKNPFSVFCECEPGWQQIKVDPDYSNKFPPLPCVIPECTINDDCKQALPLVPEKDFQIPHNMSHSDPCYLAFCGEGTCIKNSKKQKHNYKYRCECKPNYFNLLNMSGLPCYNKCSLGSDCSKLGIKIVNSIADNSGEFIFIHHIVQI</sequence>
<evidence type="ECO:0000256" key="1">
    <source>
        <dbReference type="SAM" id="SignalP"/>
    </source>
</evidence>
<keyword evidence="1" id="KW-0732">Signal</keyword>
<protein>
    <recommendedName>
        <fullName evidence="5">MtN26</fullName>
    </recommendedName>
</protein>
<evidence type="ECO:0008006" key="5">
    <source>
        <dbReference type="Google" id="ProtNLM"/>
    </source>
</evidence>
<reference evidence="2 4" key="1">
    <citation type="journal article" date="2011" name="Nature">
        <title>The Medicago genome provides insight into the evolution of rhizobial symbioses.</title>
        <authorList>
            <person name="Young N.D."/>
            <person name="Debelle F."/>
            <person name="Oldroyd G.E."/>
            <person name="Geurts R."/>
            <person name="Cannon S.B."/>
            <person name="Udvardi M.K."/>
            <person name="Benedito V.A."/>
            <person name="Mayer K.F."/>
            <person name="Gouzy J."/>
            <person name="Schoof H."/>
            <person name="Van de Peer Y."/>
            <person name="Proost S."/>
            <person name="Cook D.R."/>
            <person name="Meyers B.C."/>
            <person name="Spannagl M."/>
            <person name="Cheung F."/>
            <person name="De Mita S."/>
            <person name="Krishnakumar V."/>
            <person name="Gundlach H."/>
            <person name="Zhou S."/>
            <person name="Mudge J."/>
            <person name="Bharti A.K."/>
            <person name="Murray J.D."/>
            <person name="Naoumkina M.A."/>
            <person name="Rosen B."/>
            <person name="Silverstein K.A."/>
            <person name="Tang H."/>
            <person name="Rombauts S."/>
            <person name="Zhao P.X."/>
            <person name="Zhou P."/>
            <person name="Barbe V."/>
            <person name="Bardou P."/>
            <person name="Bechner M."/>
            <person name="Bellec A."/>
            <person name="Berger A."/>
            <person name="Berges H."/>
            <person name="Bidwell S."/>
            <person name="Bisseling T."/>
            <person name="Choisne N."/>
            <person name="Couloux A."/>
            <person name="Denny R."/>
            <person name="Deshpande S."/>
            <person name="Dai X."/>
            <person name="Doyle J.J."/>
            <person name="Dudez A.M."/>
            <person name="Farmer A.D."/>
            <person name="Fouteau S."/>
            <person name="Franken C."/>
            <person name="Gibelin C."/>
            <person name="Gish J."/>
            <person name="Goldstein S."/>
            <person name="Gonzalez A.J."/>
            <person name="Green P.J."/>
            <person name="Hallab A."/>
            <person name="Hartog M."/>
            <person name="Hua A."/>
            <person name="Humphray S.J."/>
            <person name="Jeong D.H."/>
            <person name="Jing Y."/>
            <person name="Jocker A."/>
            <person name="Kenton S.M."/>
            <person name="Kim D.J."/>
            <person name="Klee K."/>
            <person name="Lai H."/>
            <person name="Lang C."/>
            <person name="Lin S."/>
            <person name="Macmil S.L."/>
            <person name="Magdelenat G."/>
            <person name="Matthews L."/>
            <person name="McCorrison J."/>
            <person name="Monaghan E.L."/>
            <person name="Mun J.H."/>
            <person name="Najar F.Z."/>
            <person name="Nicholson C."/>
            <person name="Noirot C."/>
            <person name="O'Bleness M."/>
            <person name="Paule C.R."/>
            <person name="Poulain J."/>
            <person name="Prion F."/>
            <person name="Qin B."/>
            <person name="Qu C."/>
            <person name="Retzel E.F."/>
            <person name="Riddle C."/>
            <person name="Sallet E."/>
            <person name="Samain S."/>
            <person name="Samson N."/>
            <person name="Sanders I."/>
            <person name="Saurat O."/>
            <person name="Scarpelli C."/>
            <person name="Schiex T."/>
            <person name="Segurens B."/>
            <person name="Severin A.J."/>
            <person name="Sherrier D.J."/>
            <person name="Shi R."/>
            <person name="Sims S."/>
            <person name="Singer S.R."/>
            <person name="Sinharoy S."/>
            <person name="Sterck L."/>
            <person name="Viollet A."/>
            <person name="Wang B.B."/>
            <person name="Wang K."/>
            <person name="Wang M."/>
            <person name="Wang X."/>
            <person name="Warfsmann J."/>
            <person name="Weissenbach J."/>
            <person name="White D.D."/>
            <person name="White J.D."/>
            <person name="Wiley G.B."/>
            <person name="Wincker P."/>
            <person name="Xing Y."/>
            <person name="Yang L."/>
            <person name="Yao Z."/>
            <person name="Ying F."/>
            <person name="Zhai J."/>
            <person name="Zhou L."/>
            <person name="Zuber A."/>
            <person name="Denarie J."/>
            <person name="Dixon R.A."/>
            <person name="May G.D."/>
            <person name="Schwartz D.C."/>
            <person name="Rogers J."/>
            <person name="Quetier F."/>
            <person name="Town C.D."/>
            <person name="Roe B.A."/>
        </authorList>
    </citation>
    <scope>NUCLEOTIDE SEQUENCE [LARGE SCALE GENOMIC DNA]</scope>
    <source>
        <strain evidence="2">A17</strain>
        <strain evidence="3 4">cv. Jemalong A17</strain>
    </source>
</reference>
<proteinExistence type="predicted"/>
<dbReference type="Proteomes" id="UP000002051">
    <property type="component" value="Unassembled WGS sequence"/>
</dbReference>
<dbReference type="EnsemblPlants" id="KEH24547">
    <property type="protein sequence ID" value="KEH24547"/>
    <property type="gene ID" value="MTR_7g114890"/>
</dbReference>
<feature type="signal peptide" evidence="1">
    <location>
        <begin position="1"/>
        <end position="24"/>
    </location>
</feature>